<evidence type="ECO:0000313" key="1">
    <source>
        <dbReference type="EMBL" id="GAL67417.1"/>
    </source>
</evidence>
<evidence type="ECO:0000313" key="4">
    <source>
        <dbReference type="Proteomes" id="UP000029646"/>
    </source>
</evidence>
<accession>A0A090WU47</accession>
<gene>
    <name evidence="1" type="ORF">JCM19301_2769</name>
    <name evidence="2" type="ORF">JCM19302_2877</name>
</gene>
<dbReference type="eggNOG" id="COG2812">
    <property type="taxonomic scope" value="Bacteria"/>
</dbReference>
<keyword evidence="2" id="KW-0548">Nucleotidyltransferase</keyword>
<name>A0A090WU47_9FLAO</name>
<evidence type="ECO:0000313" key="3">
    <source>
        <dbReference type="Proteomes" id="UP000029641"/>
    </source>
</evidence>
<dbReference type="EMBL" id="BBNR01000009">
    <property type="protein sequence ID" value="GAL67417.1"/>
    <property type="molecule type" value="Genomic_DNA"/>
</dbReference>
<comment type="caution">
    <text evidence="2">The sequence shown here is derived from an EMBL/GenBank/DDBJ whole genome shotgun (WGS) entry which is preliminary data.</text>
</comment>
<dbReference type="Proteomes" id="UP000029646">
    <property type="component" value="Unassembled WGS sequence"/>
</dbReference>
<proteinExistence type="predicted"/>
<dbReference type="EC" id="2.7.7.7" evidence="2"/>
<dbReference type="Proteomes" id="UP000029641">
    <property type="component" value="Unassembled WGS sequence"/>
</dbReference>
<evidence type="ECO:0000313" key="2">
    <source>
        <dbReference type="EMBL" id="GAL70922.1"/>
    </source>
</evidence>
<dbReference type="AlphaFoldDB" id="A0A090WU47"/>
<dbReference type="GO" id="GO:0003887">
    <property type="term" value="F:DNA-directed DNA polymerase activity"/>
    <property type="evidence" value="ECO:0007669"/>
    <property type="project" value="UniProtKB-EC"/>
</dbReference>
<dbReference type="RefSeq" id="WP_042243963.1">
    <property type="nucleotide sequence ID" value="NZ_BBNS01000009.1"/>
</dbReference>
<keyword evidence="2" id="KW-0808">Transferase</keyword>
<dbReference type="EMBL" id="BBNS01000009">
    <property type="protein sequence ID" value="GAL70922.1"/>
    <property type="molecule type" value="Genomic_DNA"/>
</dbReference>
<sequence>MFPNETNKIELERQQYELMGYLRKSLNNFEINLSITVNEEKSKKYAYTTREKFEKLKEKNAAIEALRKTFDLDI</sequence>
<reference evidence="3 4" key="1">
    <citation type="journal article" date="2014" name="Genome Announc.">
        <title>Draft Genome Sequence of Marine Flavobacterium Jejuia pallidilutea Strain 11shimoA1 and Pigmentation Mutants.</title>
        <authorList>
            <person name="Takatani N."/>
            <person name="Nakanishi M."/>
            <person name="Meirelles P."/>
            <person name="Mino S."/>
            <person name="Suda W."/>
            <person name="Oshima K."/>
            <person name="Hattori M."/>
            <person name="Ohkuma M."/>
            <person name="Hosokawa M."/>
            <person name="Miyashita K."/>
            <person name="Thompson F.L."/>
            <person name="Niwa A."/>
            <person name="Sawabe T."/>
            <person name="Sawabe T."/>
        </authorList>
    </citation>
    <scope>NUCLEOTIDE SEQUENCE [LARGE SCALE GENOMIC DNA]</scope>
    <source>
        <strain evidence="1 3">JCM 19301</strain>
        <strain evidence="2">JCM 19302</strain>
        <strain evidence="4">JCM19302</strain>
    </source>
</reference>
<protein>
    <submittedName>
        <fullName evidence="2">DNA polymerase III subunits gamma and tau</fullName>
        <ecNumber evidence="2">2.7.7.7</ecNumber>
    </submittedName>
</protein>
<organism evidence="2 4">
    <name type="scientific">Jejuia pallidilutea</name>
    <dbReference type="NCBI Taxonomy" id="504487"/>
    <lineage>
        <taxon>Bacteria</taxon>
        <taxon>Pseudomonadati</taxon>
        <taxon>Bacteroidota</taxon>
        <taxon>Flavobacteriia</taxon>
        <taxon>Flavobacteriales</taxon>
        <taxon>Flavobacteriaceae</taxon>
        <taxon>Jejuia</taxon>
    </lineage>
</organism>